<accession>A0A1I7WS31</accession>
<name>A0A1I7WS31_HETBA</name>
<proteinExistence type="predicted"/>
<keyword evidence="1" id="KW-1185">Reference proteome</keyword>
<dbReference type="Proteomes" id="UP000095283">
    <property type="component" value="Unplaced"/>
</dbReference>
<organism evidence="1 2">
    <name type="scientific">Heterorhabditis bacteriophora</name>
    <name type="common">Entomopathogenic nematode worm</name>
    <dbReference type="NCBI Taxonomy" id="37862"/>
    <lineage>
        <taxon>Eukaryota</taxon>
        <taxon>Metazoa</taxon>
        <taxon>Ecdysozoa</taxon>
        <taxon>Nematoda</taxon>
        <taxon>Chromadorea</taxon>
        <taxon>Rhabditida</taxon>
        <taxon>Rhabditina</taxon>
        <taxon>Rhabditomorpha</taxon>
        <taxon>Strongyloidea</taxon>
        <taxon>Heterorhabditidae</taxon>
        <taxon>Heterorhabditis</taxon>
    </lineage>
</organism>
<sequence>MKNVWAIFVRRIHAHNRQFETAKELQCVINKAWSEVDK</sequence>
<protein>
    <submittedName>
        <fullName evidence="2">HMG box domain-containing protein</fullName>
    </submittedName>
</protein>
<dbReference type="WBParaSite" id="Hba_07953">
    <property type="protein sequence ID" value="Hba_07953"/>
    <property type="gene ID" value="Hba_07953"/>
</dbReference>
<evidence type="ECO:0000313" key="2">
    <source>
        <dbReference type="WBParaSite" id="Hba_07953"/>
    </source>
</evidence>
<dbReference type="AlphaFoldDB" id="A0A1I7WS31"/>
<reference evidence="2" key="1">
    <citation type="submission" date="2016-11" db="UniProtKB">
        <authorList>
            <consortium name="WormBaseParasite"/>
        </authorList>
    </citation>
    <scope>IDENTIFICATION</scope>
</reference>
<evidence type="ECO:0000313" key="1">
    <source>
        <dbReference type="Proteomes" id="UP000095283"/>
    </source>
</evidence>